<sequence>MKRPTVIRTGVCALTLALCAATTSACTPQENPMSTNNPSTSITVTQDEEIPMTSTLPEGWHVLTDKAHTLSYEVSSHPEDGLRVKKCVRNRGFSRIDL</sequence>
<evidence type="ECO:0000313" key="2">
    <source>
        <dbReference type="EMBL" id="MBB6333965.1"/>
    </source>
</evidence>
<dbReference type="PROSITE" id="PS51257">
    <property type="entry name" value="PROKAR_LIPOPROTEIN"/>
    <property type="match status" value="1"/>
</dbReference>
<accession>A0A923IXB8</accession>
<evidence type="ECO:0000256" key="1">
    <source>
        <dbReference type="SAM" id="SignalP"/>
    </source>
</evidence>
<dbReference type="AlphaFoldDB" id="A0A923IXB8"/>
<feature type="signal peptide" evidence="1">
    <location>
        <begin position="1"/>
        <end position="25"/>
    </location>
</feature>
<keyword evidence="1" id="KW-0732">Signal</keyword>
<dbReference type="EMBL" id="JACHMK010000001">
    <property type="protein sequence ID" value="MBB6333965.1"/>
    <property type="molecule type" value="Genomic_DNA"/>
</dbReference>
<name>A0A923IXB8_9ACTO</name>
<protein>
    <recommendedName>
        <fullName evidence="4">Secreted protein</fullName>
    </recommendedName>
</protein>
<comment type="caution">
    <text evidence="2">The sequence shown here is derived from an EMBL/GenBank/DDBJ whole genome shotgun (WGS) entry which is preliminary data.</text>
</comment>
<reference evidence="2" key="1">
    <citation type="submission" date="2020-08" db="EMBL/GenBank/DDBJ databases">
        <title>Sequencing the genomes of 1000 actinobacteria strains.</title>
        <authorList>
            <person name="Klenk H.-P."/>
        </authorList>
    </citation>
    <scope>NUCLEOTIDE SEQUENCE</scope>
    <source>
        <strain evidence="2">DSM 10695</strain>
    </source>
</reference>
<organism evidence="2 3">
    <name type="scientific">Schaalia hyovaginalis</name>
    <dbReference type="NCBI Taxonomy" id="29316"/>
    <lineage>
        <taxon>Bacteria</taxon>
        <taxon>Bacillati</taxon>
        <taxon>Actinomycetota</taxon>
        <taxon>Actinomycetes</taxon>
        <taxon>Actinomycetales</taxon>
        <taxon>Actinomycetaceae</taxon>
        <taxon>Schaalia</taxon>
    </lineage>
</organism>
<evidence type="ECO:0008006" key="4">
    <source>
        <dbReference type="Google" id="ProtNLM"/>
    </source>
</evidence>
<gene>
    <name evidence="2" type="ORF">HD592_000530</name>
</gene>
<evidence type="ECO:0000313" key="3">
    <source>
        <dbReference type="Proteomes" id="UP000617426"/>
    </source>
</evidence>
<proteinExistence type="predicted"/>
<keyword evidence="3" id="KW-1185">Reference proteome</keyword>
<dbReference type="Proteomes" id="UP000617426">
    <property type="component" value="Unassembled WGS sequence"/>
</dbReference>
<feature type="chain" id="PRO_5037289137" description="Secreted protein" evidence="1">
    <location>
        <begin position="26"/>
        <end position="98"/>
    </location>
</feature>